<dbReference type="EMBL" id="RYFG02000076">
    <property type="protein sequence ID" value="TRW97070.1"/>
    <property type="molecule type" value="Genomic_DNA"/>
</dbReference>
<dbReference type="Gene3D" id="3.90.25.10">
    <property type="entry name" value="UDP-galactose 4-epimerase, domain 1"/>
    <property type="match status" value="1"/>
</dbReference>
<sequence>MYLVKKLLTTHILVTGATGLLGCTLVPELEARGYIVTRHGFHSTAQVQADLCSYAETAVMLEQCRPDCIINLVGLTNVDTCELDPHSAYLLNVVTVQNLCCWIKRETSDCHLIQISTDQLYDTLGPHRETEVTIRNSYAFSKIAAEIAAASVNSSILRTNFFGRSRCTKRVSFSDWIYQSLHQQLPLQVFEDVLFSPLSSSTLCNMIELVVQQRPLGIFNLGSRDGLSKADFAYALAEELGLPRQTMRRIRLSDMTTLKAHRPKDMRMDSSQFEQHFGLQLPKLIDEIISIRSQYLESA</sequence>
<reference evidence="2 3" key="1">
    <citation type="journal article" date="2019" name="Antonie Van Leeuwenhoek">
        <title>Description of 'Ca. Methylobacter oryzae' KRF1, a novel species from the environmentally important Methylobacter clade 2.</title>
        <authorList>
            <person name="Khatri K."/>
            <person name="Mohite J.A."/>
            <person name="Pandit P.S."/>
            <person name="Bahulikar R."/>
            <person name="Rahalkar M.C."/>
        </authorList>
    </citation>
    <scope>NUCLEOTIDE SEQUENCE [LARGE SCALE GENOMIC DNA]</scope>
    <source>
        <strain evidence="2 3">KRF1</strain>
    </source>
</reference>
<dbReference type="Pfam" id="PF04321">
    <property type="entry name" value="RmlD_sub_bind"/>
    <property type="match status" value="1"/>
</dbReference>
<protein>
    <submittedName>
        <fullName evidence="2">SDR family oxidoreductase</fullName>
    </submittedName>
</protein>
<name>A0ABY3CBT3_9GAMM</name>
<organism evidence="2 3">
    <name type="scientific">Candidatus Methylobacter oryzae</name>
    <dbReference type="NCBI Taxonomy" id="2497749"/>
    <lineage>
        <taxon>Bacteria</taxon>
        <taxon>Pseudomonadati</taxon>
        <taxon>Pseudomonadota</taxon>
        <taxon>Gammaproteobacteria</taxon>
        <taxon>Methylococcales</taxon>
        <taxon>Methylococcaceae</taxon>
        <taxon>Methylobacter</taxon>
    </lineage>
</organism>
<dbReference type="PANTHER" id="PTHR43242">
    <property type="entry name" value="NAD(P)-BINDING ROSSMANN-FOLD SUPERFAMILY PROTEIN"/>
    <property type="match status" value="1"/>
</dbReference>
<dbReference type="Proteomes" id="UP000733744">
    <property type="component" value="Unassembled WGS sequence"/>
</dbReference>
<evidence type="ECO:0000259" key="1">
    <source>
        <dbReference type="Pfam" id="PF04321"/>
    </source>
</evidence>
<feature type="domain" description="RmlD-like substrate binding" evidence="1">
    <location>
        <begin position="11"/>
        <end position="283"/>
    </location>
</feature>
<dbReference type="InterPro" id="IPR036291">
    <property type="entry name" value="NAD(P)-bd_dom_sf"/>
</dbReference>
<evidence type="ECO:0000313" key="3">
    <source>
        <dbReference type="Proteomes" id="UP000733744"/>
    </source>
</evidence>
<dbReference type="PROSITE" id="PS51257">
    <property type="entry name" value="PROKAR_LIPOPROTEIN"/>
    <property type="match status" value="1"/>
</dbReference>
<proteinExistence type="predicted"/>
<keyword evidence="3" id="KW-1185">Reference proteome</keyword>
<dbReference type="CDD" id="cd05254">
    <property type="entry name" value="dTDP_HR_like_SDR_e"/>
    <property type="match status" value="1"/>
</dbReference>
<evidence type="ECO:0000313" key="2">
    <source>
        <dbReference type="EMBL" id="TRW97070.1"/>
    </source>
</evidence>
<gene>
    <name evidence="2" type="ORF">EKO24_007955</name>
</gene>
<comment type="caution">
    <text evidence="2">The sequence shown here is derived from an EMBL/GenBank/DDBJ whole genome shotgun (WGS) entry which is preliminary data.</text>
</comment>
<dbReference type="Gene3D" id="3.40.50.720">
    <property type="entry name" value="NAD(P)-binding Rossmann-like Domain"/>
    <property type="match status" value="1"/>
</dbReference>
<accession>A0ABY3CBT3</accession>
<dbReference type="InterPro" id="IPR029903">
    <property type="entry name" value="RmlD-like-bd"/>
</dbReference>
<dbReference type="PANTHER" id="PTHR43242:SF1">
    <property type="entry name" value="NAD(P)-BINDING ROSSMANN-FOLD SUPERFAMILY PROTEIN"/>
    <property type="match status" value="1"/>
</dbReference>
<dbReference type="SUPFAM" id="SSF51735">
    <property type="entry name" value="NAD(P)-binding Rossmann-fold domains"/>
    <property type="match status" value="1"/>
</dbReference>